<comment type="function">
    <text evidence="1">Needed for flagellar regrowth and assembly.</text>
</comment>
<name>A0A4R8GZE7_9FIRM</name>
<evidence type="ECO:0000256" key="1">
    <source>
        <dbReference type="ARBA" id="ARBA00003041"/>
    </source>
</evidence>
<feature type="coiled-coil region" evidence="7">
    <location>
        <begin position="65"/>
        <end position="100"/>
    </location>
</feature>
<dbReference type="PANTHER" id="PTHR34982:SF1">
    <property type="entry name" value="FLAGELLAR ASSEMBLY PROTEIN FLIH"/>
    <property type="match status" value="1"/>
</dbReference>
<dbReference type="PANTHER" id="PTHR34982">
    <property type="entry name" value="YOP PROTEINS TRANSLOCATION PROTEIN L"/>
    <property type="match status" value="1"/>
</dbReference>
<proteinExistence type="inferred from homology"/>
<dbReference type="STRING" id="926561.GCA_000379025_02974"/>
<evidence type="ECO:0000256" key="2">
    <source>
        <dbReference type="ARBA" id="ARBA00006602"/>
    </source>
</evidence>
<keyword evidence="9" id="KW-0969">Cilium</keyword>
<evidence type="ECO:0000256" key="6">
    <source>
        <dbReference type="ARBA" id="ARBA00023225"/>
    </source>
</evidence>
<dbReference type="Gene3D" id="1.20.5.620">
    <property type="entry name" value="F1F0 ATP synthase subunit B, membrane domain"/>
    <property type="match status" value="1"/>
</dbReference>
<dbReference type="GO" id="GO:0015031">
    <property type="term" value="P:protein transport"/>
    <property type="evidence" value="ECO:0007669"/>
    <property type="project" value="UniProtKB-KW"/>
</dbReference>
<keyword evidence="7" id="KW-0175">Coiled coil</keyword>
<keyword evidence="4" id="KW-1005">Bacterial flagellum biogenesis</keyword>
<accession>A0A4R8GZE7</accession>
<dbReference type="InterPro" id="IPR051472">
    <property type="entry name" value="T3SS_Stator/FliH"/>
</dbReference>
<dbReference type="InterPro" id="IPR018035">
    <property type="entry name" value="Flagellar_FliH/T3SS_HrpE"/>
</dbReference>
<dbReference type="Pfam" id="PF02108">
    <property type="entry name" value="FliH"/>
    <property type="match status" value="1"/>
</dbReference>
<evidence type="ECO:0000256" key="5">
    <source>
        <dbReference type="ARBA" id="ARBA00022927"/>
    </source>
</evidence>
<keyword evidence="3" id="KW-0813">Transport</keyword>
<protein>
    <submittedName>
        <fullName evidence="9">Flagellar assembly protein FliH</fullName>
    </submittedName>
</protein>
<keyword evidence="9" id="KW-0966">Cell projection</keyword>
<sequence>MRLLSNVIKSGQVKSGRKFIINNRSDHKIIKDNIDNNLEDQIEEENYNLKQQILTDAQKKADEIVAAAQAKAEKIINQSKEEAEKIKSSAEAEANEVIKTNKEKAYKQGIELGKEEGLKQIVEKFNSLTDNLQHSVEEFDQEINERMAVIREDIVKLSIAISRKIIGQELQLDSELIKNIIQDTIRLLDGEEEISIRVSPGDIELLGDYKEQLIALNNGLEKIKIISDESIKEGGCIIETDFGGFDASIDSQLKEIESRLLEVNNDE</sequence>
<feature type="domain" description="Flagellar assembly protein FliH/Type III secretion system HrpE" evidence="8">
    <location>
        <begin position="121"/>
        <end position="256"/>
    </location>
</feature>
<evidence type="ECO:0000259" key="8">
    <source>
        <dbReference type="Pfam" id="PF02108"/>
    </source>
</evidence>
<keyword evidence="5" id="KW-0653">Protein transport</keyword>
<comment type="similarity">
    <text evidence="2">Belongs to the FliH family.</text>
</comment>
<dbReference type="GO" id="GO:0005829">
    <property type="term" value="C:cytosol"/>
    <property type="evidence" value="ECO:0007669"/>
    <property type="project" value="TreeGrafter"/>
</dbReference>
<comment type="caution">
    <text evidence="9">The sequence shown here is derived from an EMBL/GenBank/DDBJ whole genome shotgun (WGS) entry which is preliminary data.</text>
</comment>
<evidence type="ECO:0000256" key="3">
    <source>
        <dbReference type="ARBA" id="ARBA00022448"/>
    </source>
</evidence>
<evidence type="ECO:0000313" key="10">
    <source>
        <dbReference type="Proteomes" id="UP000295832"/>
    </source>
</evidence>
<dbReference type="SUPFAM" id="SSF160527">
    <property type="entry name" value="V-type ATPase subunit E-like"/>
    <property type="match status" value="1"/>
</dbReference>
<dbReference type="EMBL" id="SOEG01000009">
    <property type="protein sequence ID" value="TDX51933.1"/>
    <property type="molecule type" value="Genomic_DNA"/>
</dbReference>
<organism evidence="9 10">
    <name type="scientific">Orenia marismortui</name>
    <dbReference type="NCBI Taxonomy" id="46469"/>
    <lineage>
        <taxon>Bacteria</taxon>
        <taxon>Bacillati</taxon>
        <taxon>Bacillota</taxon>
        <taxon>Clostridia</taxon>
        <taxon>Halanaerobiales</taxon>
        <taxon>Halobacteroidaceae</taxon>
        <taxon>Orenia</taxon>
    </lineage>
</organism>
<gene>
    <name evidence="9" type="ORF">C7959_10956</name>
</gene>
<evidence type="ECO:0000256" key="7">
    <source>
        <dbReference type="SAM" id="Coils"/>
    </source>
</evidence>
<keyword evidence="9" id="KW-0282">Flagellum</keyword>
<dbReference type="Proteomes" id="UP000295832">
    <property type="component" value="Unassembled WGS sequence"/>
</dbReference>
<evidence type="ECO:0000313" key="9">
    <source>
        <dbReference type="EMBL" id="TDX51933.1"/>
    </source>
</evidence>
<keyword evidence="10" id="KW-1185">Reference proteome</keyword>
<dbReference type="AlphaFoldDB" id="A0A4R8GZE7"/>
<reference evidence="9 10" key="1">
    <citation type="submission" date="2019-03" db="EMBL/GenBank/DDBJ databases">
        <title>Subsurface microbial communities from deep shales in Ohio and West Virginia, USA.</title>
        <authorList>
            <person name="Wrighton K."/>
        </authorList>
    </citation>
    <scope>NUCLEOTIDE SEQUENCE [LARGE SCALE GENOMIC DNA]</scope>
    <source>
        <strain evidence="9 10">MSL 6dP</strain>
    </source>
</reference>
<keyword evidence="6" id="KW-1006">Bacterial flagellum protein export</keyword>
<evidence type="ECO:0000256" key="4">
    <source>
        <dbReference type="ARBA" id="ARBA00022795"/>
    </source>
</evidence>
<dbReference type="GO" id="GO:0044781">
    <property type="term" value="P:bacterial-type flagellum organization"/>
    <property type="evidence" value="ECO:0007669"/>
    <property type="project" value="UniProtKB-KW"/>
</dbReference>